<dbReference type="Gene3D" id="3.30.40.10">
    <property type="entry name" value="Zinc/RING finger domain, C3HC4 (zinc finger)"/>
    <property type="match status" value="1"/>
</dbReference>
<protein>
    <submittedName>
        <fullName evidence="2">Ioc2 protein</fullName>
    </submittedName>
</protein>
<dbReference type="InterPro" id="IPR011011">
    <property type="entry name" value="Znf_FYVE_PHD"/>
</dbReference>
<dbReference type="Proteomes" id="UP001377567">
    <property type="component" value="Unassembled WGS sequence"/>
</dbReference>
<dbReference type="EMBL" id="BTGD01000006">
    <property type="protein sequence ID" value="GMM56010.1"/>
    <property type="molecule type" value="Genomic_DNA"/>
</dbReference>
<feature type="compositionally biased region" description="Low complexity" evidence="1">
    <location>
        <begin position="793"/>
        <end position="811"/>
    </location>
</feature>
<sequence>MSTRSTRRSTRLRDQEPGSTDQIPQEVAQPAEPPVKRQKVAGQLDWQAMVSEDTLVQLARHPLDAVNIIEARFDDLSPVRSTWEYQYAITWINNVSESFVTAQIYPGGKAMWKTVDFDEVLLMKDLLALRDQANGDVSYAEPRDDEDDEDAQATLNMYDLVRLNLLRQLGNNKSIELEQWNELVNDFLGDNERLAALKFSEVHFYNVDVPQQFKIFYEIIKQIEAKNMVFRNFLANNMELFDFVKADYDTASDNQDGYATAVFLTTPYSVVERVQYAQDPDKKLLIPLKLQNCTVKYEDDGGQTELVHIDYSNEIDSYISNFHIKYNVLSYNFDTFMKSFQHFKDRLRKRARVKSVVESFENTLEWLVLSKIDSAKRLIQREKRKSMRELMGRRKRSTRLIEKEEQVKQEGRDHELETKFDDREAFLKKRSRALARVVKRCKENLWNQLWLKYDQDVKNEKMKHRGELFSLIDGVTPEDPLSAVDKNILPNGVNYNARIIPTDVVTSPADDAAALRLEELPSSLCLSADDVKKAVELGVMHEAIDADNNDDWLFQCSCMSEKKESVKPEDGEAPMQEETSAPSHPVTIHNSDGEEINQAKYAKLDILDRPIVCCDQCHKWQHWQCQDGFLVELLSYAAVHSKKDLDNMRFLTQRDFATVQYEGQPTHLSSTRQRTSRRQHQEEEQEAKQASAMRPTDRRAPFGESAVFVCRMCLGRYETEQRATFKHELGLLRLKQKKQHDERERRKQRKQQEAQEKARAEAQARAQLQATASTPVQAATYAPVQATTYAPAQPAAPAPVQTPTHTPVQPTMSQTTVPSILPATTAAAPLVAPVMATFTVQTPNTAAQTTPTNATNPASTTAPANPL</sequence>
<name>A0AAV5RX63_MAUHU</name>
<comment type="caution">
    <text evidence="2">The sequence shown here is derived from an EMBL/GenBank/DDBJ whole genome shotgun (WGS) entry which is preliminary data.</text>
</comment>
<feature type="compositionally biased region" description="Basic residues" evidence="1">
    <location>
        <begin position="1"/>
        <end position="10"/>
    </location>
</feature>
<dbReference type="AlphaFoldDB" id="A0AAV5RX63"/>
<reference evidence="2 3" key="1">
    <citation type="journal article" date="2023" name="Elife">
        <title>Identification of key yeast species and microbe-microbe interactions impacting larval growth of Drosophila in the wild.</title>
        <authorList>
            <person name="Mure A."/>
            <person name="Sugiura Y."/>
            <person name="Maeda R."/>
            <person name="Honda K."/>
            <person name="Sakurai N."/>
            <person name="Takahashi Y."/>
            <person name="Watada M."/>
            <person name="Katoh T."/>
            <person name="Gotoh A."/>
            <person name="Gotoh Y."/>
            <person name="Taniguchi I."/>
            <person name="Nakamura K."/>
            <person name="Hayashi T."/>
            <person name="Katayama T."/>
            <person name="Uemura T."/>
            <person name="Hattori Y."/>
        </authorList>
    </citation>
    <scope>NUCLEOTIDE SEQUENCE [LARGE SCALE GENOMIC DNA]</scope>
    <source>
        <strain evidence="2 3">KH-74</strain>
    </source>
</reference>
<evidence type="ECO:0000256" key="1">
    <source>
        <dbReference type="SAM" id="MobiDB-lite"/>
    </source>
</evidence>
<feature type="region of interest" description="Disordered" evidence="1">
    <location>
        <begin position="1"/>
        <end position="36"/>
    </location>
</feature>
<feature type="region of interest" description="Disordered" evidence="1">
    <location>
        <begin position="565"/>
        <end position="589"/>
    </location>
</feature>
<dbReference type="SUPFAM" id="SSF57903">
    <property type="entry name" value="FYVE/PHD zinc finger"/>
    <property type="match status" value="1"/>
</dbReference>
<feature type="region of interest" description="Disordered" evidence="1">
    <location>
        <begin position="793"/>
        <end position="814"/>
    </location>
</feature>
<evidence type="ECO:0000313" key="2">
    <source>
        <dbReference type="EMBL" id="GMM56010.1"/>
    </source>
</evidence>
<proteinExistence type="predicted"/>
<evidence type="ECO:0000313" key="3">
    <source>
        <dbReference type="Proteomes" id="UP001377567"/>
    </source>
</evidence>
<feature type="region of interest" description="Disordered" evidence="1">
    <location>
        <begin position="736"/>
        <end position="773"/>
    </location>
</feature>
<feature type="compositionally biased region" description="Basic and acidic residues" evidence="1">
    <location>
        <begin position="739"/>
        <end position="762"/>
    </location>
</feature>
<feature type="region of interest" description="Disordered" evidence="1">
    <location>
        <begin position="661"/>
        <end position="698"/>
    </location>
</feature>
<feature type="region of interest" description="Disordered" evidence="1">
    <location>
        <begin position="844"/>
        <end position="867"/>
    </location>
</feature>
<accession>A0AAV5RX63</accession>
<dbReference type="CDD" id="cd15489">
    <property type="entry name" value="PHD_SF"/>
    <property type="match status" value="1"/>
</dbReference>
<gene>
    <name evidence="2" type="ORF">DAKH74_026260</name>
</gene>
<organism evidence="2 3">
    <name type="scientific">Maudiozyma humilis</name>
    <name type="common">Sour dough yeast</name>
    <name type="synonym">Kazachstania humilis</name>
    <dbReference type="NCBI Taxonomy" id="51915"/>
    <lineage>
        <taxon>Eukaryota</taxon>
        <taxon>Fungi</taxon>
        <taxon>Dikarya</taxon>
        <taxon>Ascomycota</taxon>
        <taxon>Saccharomycotina</taxon>
        <taxon>Saccharomycetes</taxon>
        <taxon>Saccharomycetales</taxon>
        <taxon>Saccharomycetaceae</taxon>
        <taxon>Maudiozyma</taxon>
    </lineage>
</organism>
<keyword evidence="3" id="KW-1185">Reference proteome</keyword>
<dbReference type="InterPro" id="IPR013083">
    <property type="entry name" value="Znf_RING/FYVE/PHD"/>
</dbReference>